<feature type="domain" description="AMP-dependent synthetase/ligase" evidence="3">
    <location>
        <begin position="36"/>
        <end position="418"/>
    </location>
</feature>
<evidence type="ECO:0000259" key="3">
    <source>
        <dbReference type="Pfam" id="PF00501"/>
    </source>
</evidence>
<dbReference type="InterPro" id="IPR025110">
    <property type="entry name" value="AMP-bd_C"/>
</dbReference>
<feature type="domain" description="AMP-binding enzyme C-terminal" evidence="4">
    <location>
        <begin position="473"/>
        <end position="546"/>
    </location>
</feature>
<dbReference type="Pfam" id="PF00501">
    <property type="entry name" value="AMP-binding"/>
    <property type="match status" value="1"/>
</dbReference>
<evidence type="ECO:0000256" key="1">
    <source>
        <dbReference type="ARBA" id="ARBA00006432"/>
    </source>
</evidence>
<dbReference type="Gene3D" id="3.40.50.12780">
    <property type="entry name" value="N-terminal domain of ligase-like"/>
    <property type="match status" value="1"/>
</dbReference>
<dbReference type="PANTHER" id="PTHR43201:SF5">
    <property type="entry name" value="MEDIUM-CHAIN ACYL-COA LIGASE ACSF2, MITOCHONDRIAL"/>
    <property type="match status" value="1"/>
</dbReference>
<accession>A0AB39KQN8</accession>
<dbReference type="Gene3D" id="3.30.300.30">
    <property type="match status" value="1"/>
</dbReference>
<keyword evidence="2" id="KW-0436">Ligase</keyword>
<dbReference type="InterPro" id="IPR020845">
    <property type="entry name" value="AMP-binding_CS"/>
</dbReference>
<dbReference type="AlphaFoldDB" id="A0AB39KQN8"/>
<reference evidence="5" key="1">
    <citation type="submission" date="2024-06" db="EMBL/GenBank/DDBJ databases">
        <title>Caulobacter inopinatus, sp. nov.</title>
        <authorList>
            <person name="Donachie S.P."/>
        </authorList>
    </citation>
    <scope>NUCLEOTIDE SEQUENCE</scope>
    <source>
        <strain evidence="5">73W</strain>
    </source>
</reference>
<dbReference type="EMBL" id="CP158375">
    <property type="protein sequence ID" value="XDO96166.1"/>
    <property type="molecule type" value="Genomic_DNA"/>
</dbReference>
<comment type="similarity">
    <text evidence="1">Belongs to the ATP-dependent AMP-binding enzyme family.</text>
</comment>
<dbReference type="SUPFAM" id="SSF56801">
    <property type="entry name" value="Acetyl-CoA synthetase-like"/>
    <property type="match status" value="1"/>
</dbReference>
<proteinExistence type="inferred from homology"/>
<dbReference type="InterPro" id="IPR000873">
    <property type="entry name" value="AMP-dep_synth/lig_dom"/>
</dbReference>
<dbReference type="PROSITE" id="PS00455">
    <property type="entry name" value="AMP_BINDING"/>
    <property type="match status" value="1"/>
</dbReference>
<dbReference type="Pfam" id="PF13193">
    <property type="entry name" value="AMP-binding_C"/>
    <property type="match status" value="1"/>
</dbReference>
<sequence>MFLTSQERIDAYVAKGWWGDTVVDDLTQRNRREVADREALVDPVNREALDGRGPRRLTWGQLGQEIDRMAAGLLDLGFAKDDIICVQAPNVAETVLLALACARIGLIISPVVMQYREHELAYVVGKVKPKAFITVERFAGHDHAAMVLGLRGDFRTVVMNGAAPKGAVSLDEAVAAADPAKAAAYHDANPVRAGEVFTICWTSGTESRPKGVPRDHNHWIVNARMVSEATELQEAEVVLNPFPLVNIAAFGMMMSWLWRRGTMVLHHPFDLPVFLGQIGAEKVNYTIAPPAILNALLKTPQLLAITDLSSVRAIGSGSAPLSPWMIEGFLNDHGIQVCNIFGSNEGASLFSGAADVPDPGERARYFPRMGVEGFGWNSPTAQMIRTRLVDPATEQTITTPQVPGELRIDGAATFTGYWDADELNAAAFDADGYFRTGDLFEIAGEGELSRFYRFVGRCKDIIVRGGVNISPAEIDDLLAGHPALKEAAVVGVPDDVLGERMCVAVVPTGETPRLADVAGWLKDKGLAVFKLPEKLVVVDALPRNAMNKVVRNELRERVLEIL</sequence>
<dbReference type="InterPro" id="IPR045851">
    <property type="entry name" value="AMP-bd_C_sf"/>
</dbReference>
<dbReference type="PANTHER" id="PTHR43201">
    <property type="entry name" value="ACYL-COA SYNTHETASE"/>
    <property type="match status" value="1"/>
</dbReference>
<organism evidence="5">
    <name type="scientific">Caulobacter sp. 73W</name>
    <dbReference type="NCBI Taxonomy" id="3161137"/>
    <lineage>
        <taxon>Bacteria</taxon>
        <taxon>Pseudomonadati</taxon>
        <taxon>Pseudomonadota</taxon>
        <taxon>Alphaproteobacteria</taxon>
        <taxon>Caulobacterales</taxon>
        <taxon>Caulobacteraceae</taxon>
        <taxon>Caulobacter</taxon>
    </lineage>
</organism>
<dbReference type="GO" id="GO:0006631">
    <property type="term" value="P:fatty acid metabolic process"/>
    <property type="evidence" value="ECO:0007669"/>
    <property type="project" value="TreeGrafter"/>
</dbReference>
<evidence type="ECO:0000256" key="2">
    <source>
        <dbReference type="ARBA" id="ARBA00022598"/>
    </source>
</evidence>
<protein>
    <submittedName>
        <fullName evidence="5">Class I adenylate-forming enzyme family protein</fullName>
    </submittedName>
</protein>
<gene>
    <name evidence="5" type="ORF">ABOZ73_15480</name>
</gene>
<dbReference type="GO" id="GO:0031956">
    <property type="term" value="F:medium-chain fatty acid-CoA ligase activity"/>
    <property type="evidence" value="ECO:0007669"/>
    <property type="project" value="TreeGrafter"/>
</dbReference>
<dbReference type="RefSeq" id="WP_369059020.1">
    <property type="nucleotide sequence ID" value="NZ_CP158375.1"/>
</dbReference>
<evidence type="ECO:0000313" key="5">
    <source>
        <dbReference type="EMBL" id="XDO96166.1"/>
    </source>
</evidence>
<name>A0AB39KQN8_9CAUL</name>
<evidence type="ECO:0000259" key="4">
    <source>
        <dbReference type="Pfam" id="PF13193"/>
    </source>
</evidence>
<dbReference type="InterPro" id="IPR042099">
    <property type="entry name" value="ANL_N_sf"/>
</dbReference>